<evidence type="ECO:0000256" key="1">
    <source>
        <dbReference type="SAM" id="MobiDB-lite"/>
    </source>
</evidence>
<feature type="region of interest" description="Disordered" evidence="1">
    <location>
        <begin position="138"/>
        <end position="157"/>
    </location>
</feature>
<keyword evidence="2" id="KW-0812">Transmembrane</keyword>
<keyword evidence="2" id="KW-0472">Membrane</keyword>
<protein>
    <recommendedName>
        <fullName evidence="4">Zinc ribbon domain-containing protein</fullName>
    </recommendedName>
</protein>
<feature type="transmembrane region" description="Helical" evidence="2">
    <location>
        <begin position="55"/>
        <end position="79"/>
    </location>
</feature>
<dbReference type="RefSeq" id="WP_350448070.1">
    <property type="nucleotide sequence ID" value="NZ_CP158373.1"/>
</dbReference>
<evidence type="ECO:0000256" key="2">
    <source>
        <dbReference type="SAM" id="Phobius"/>
    </source>
</evidence>
<feature type="region of interest" description="Disordered" evidence="1">
    <location>
        <begin position="90"/>
        <end position="123"/>
    </location>
</feature>
<dbReference type="EMBL" id="CP158373">
    <property type="protein sequence ID" value="XBY65850.1"/>
    <property type="molecule type" value="Genomic_DNA"/>
</dbReference>
<sequence length="272" mass="29956">MEKTCLKCGHLQQLTEGEPSAACPQCGAIYSKVEQRQARDATARQPAPPRAPDNILLLVALGGNLLLLMAVVTLGMLYVDARNLNQALLQRPNTPPQAQAVPLPPRRTSTAPPPSQALSDEVSQTPEWVITGASEWSAWVPNDSGDTTSQQGKSIRSPEDGRLYRIVSHDFKVLDLKNHTENTLALPPGFPELSWPTAVAYDSRRHLVSLASLGGEGFLYRYDARAHRWLDYRSLDNLDIATLTYDERSDRYRAQTTQGSLVYLDGDGIPLP</sequence>
<feature type="compositionally biased region" description="Polar residues" evidence="1">
    <location>
        <begin position="144"/>
        <end position="154"/>
    </location>
</feature>
<accession>A0AAU7Y7G4</accession>
<name>A0AAU7Y7G4_9PSED</name>
<keyword evidence="2" id="KW-1133">Transmembrane helix</keyword>
<evidence type="ECO:0008006" key="4">
    <source>
        <dbReference type="Google" id="ProtNLM"/>
    </source>
</evidence>
<organism evidence="3">
    <name type="scientific">Pseudomonas solani</name>
    <dbReference type="NCBI Taxonomy" id="2731552"/>
    <lineage>
        <taxon>Bacteria</taxon>
        <taxon>Pseudomonadati</taxon>
        <taxon>Pseudomonadota</taxon>
        <taxon>Gammaproteobacteria</taxon>
        <taxon>Pseudomonadales</taxon>
        <taxon>Pseudomonadaceae</taxon>
        <taxon>Pseudomonas</taxon>
    </lineage>
</organism>
<dbReference type="AlphaFoldDB" id="A0AAU7Y7G4"/>
<proteinExistence type="predicted"/>
<gene>
    <name evidence="3" type="ORF">ABS648_08825</name>
</gene>
<evidence type="ECO:0000313" key="3">
    <source>
        <dbReference type="EMBL" id="XBY65850.1"/>
    </source>
</evidence>
<reference evidence="3" key="1">
    <citation type="submission" date="2023-08" db="EMBL/GenBank/DDBJ databases">
        <title>Increased levels of nutrients transform a symbiont into a lethal pathobiont.</title>
        <authorList>
            <person name="Lachnit T."/>
            <person name="Ulrich L."/>
            <person name="Willmer F.M."/>
            <person name="Hasenbein T."/>
            <person name="Steiner L.X."/>
            <person name="Wolters M."/>
            <person name="Herbst E.M."/>
            <person name="Deines P."/>
        </authorList>
    </citation>
    <scope>NUCLEOTIDE SEQUENCE</scope>
    <source>
        <strain evidence="3">T3</strain>
    </source>
</reference>